<comment type="caution">
    <text evidence="2">The sequence shown here is derived from an EMBL/GenBank/DDBJ whole genome shotgun (WGS) entry which is preliminary data.</text>
</comment>
<evidence type="ECO:0000256" key="1">
    <source>
        <dbReference type="SAM" id="MobiDB-lite"/>
    </source>
</evidence>
<protein>
    <submittedName>
        <fullName evidence="2">Uncharacterized protein</fullName>
    </submittedName>
</protein>
<gene>
    <name evidence="2" type="ORF">PHYPSEUDO_012391</name>
</gene>
<dbReference type="AlphaFoldDB" id="A0A8T1V7L9"/>
<evidence type="ECO:0000313" key="2">
    <source>
        <dbReference type="EMBL" id="KAG7376945.1"/>
    </source>
</evidence>
<feature type="region of interest" description="Disordered" evidence="1">
    <location>
        <begin position="1"/>
        <end position="39"/>
    </location>
</feature>
<feature type="compositionally biased region" description="Basic residues" evidence="1">
    <location>
        <begin position="1"/>
        <end position="16"/>
    </location>
</feature>
<proteinExistence type="predicted"/>
<name>A0A8T1V7L9_9STRA</name>
<evidence type="ECO:0000313" key="3">
    <source>
        <dbReference type="Proteomes" id="UP000694044"/>
    </source>
</evidence>
<accession>A0A8T1V7L9</accession>
<dbReference type="OrthoDB" id="10633843at2759"/>
<keyword evidence="3" id="KW-1185">Reference proteome</keyword>
<dbReference type="Proteomes" id="UP000694044">
    <property type="component" value="Unassembled WGS sequence"/>
</dbReference>
<dbReference type="EMBL" id="JAGDFM010000598">
    <property type="protein sequence ID" value="KAG7376945.1"/>
    <property type="molecule type" value="Genomic_DNA"/>
</dbReference>
<organism evidence="2 3">
    <name type="scientific">Phytophthora pseudosyringae</name>
    <dbReference type="NCBI Taxonomy" id="221518"/>
    <lineage>
        <taxon>Eukaryota</taxon>
        <taxon>Sar</taxon>
        <taxon>Stramenopiles</taxon>
        <taxon>Oomycota</taxon>
        <taxon>Peronosporomycetes</taxon>
        <taxon>Peronosporales</taxon>
        <taxon>Peronosporaceae</taxon>
        <taxon>Phytophthora</taxon>
    </lineage>
</organism>
<feature type="compositionally biased region" description="Polar residues" evidence="1">
    <location>
        <begin position="20"/>
        <end position="36"/>
    </location>
</feature>
<reference evidence="2" key="1">
    <citation type="submission" date="2021-02" db="EMBL/GenBank/DDBJ databases">
        <authorList>
            <person name="Palmer J.M."/>
        </authorList>
    </citation>
    <scope>NUCLEOTIDE SEQUENCE</scope>
    <source>
        <strain evidence="2">SCRP734</strain>
    </source>
</reference>
<sequence>MCPVRCHHKQIRRKRRDQSSVHARQAMTSHPRQTGTAPEMLVPVQWLPTATHGLSAQPATSRPSIEHPLRAIPIDTAFNLEDFSQSFSPVDRTTAAPSSTQSLSLTEKVDKLFEMFSDLRQALHPVTSA</sequence>